<dbReference type="EMBL" id="NVDG01000032">
    <property type="protein sequence ID" value="PFU40372.1"/>
    <property type="molecule type" value="Genomic_DNA"/>
</dbReference>
<dbReference type="Proteomes" id="UP000224076">
    <property type="component" value="Unassembled WGS sequence"/>
</dbReference>
<name>A0A2B0JKH6_BACCE</name>
<evidence type="ECO:0000313" key="2">
    <source>
        <dbReference type="Proteomes" id="UP000224076"/>
    </source>
</evidence>
<comment type="caution">
    <text evidence="1">The sequence shown here is derived from an EMBL/GenBank/DDBJ whole genome shotgun (WGS) entry which is preliminary data.</text>
</comment>
<reference evidence="1 2" key="1">
    <citation type="submission" date="2017-09" db="EMBL/GenBank/DDBJ databases">
        <title>Large-scale bioinformatics analysis of Bacillus genomes uncovers conserved roles of natural products in bacterial physiology.</title>
        <authorList>
            <consortium name="Agbiome Team Llc"/>
            <person name="Bleich R.M."/>
            <person name="Grubbs K.J."/>
            <person name="Santa Maria K.C."/>
            <person name="Allen S.E."/>
            <person name="Farag S."/>
            <person name="Shank E.A."/>
            <person name="Bowers A."/>
        </authorList>
    </citation>
    <scope>NUCLEOTIDE SEQUENCE [LARGE SCALE GENOMIC DNA]</scope>
    <source>
        <strain evidence="1 2">AFS061806</strain>
    </source>
</reference>
<dbReference type="AlphaFoldDB" id="A0A2B0JKH6"/>
<accession>A0A2B0JKH6</accession>
<proteinExistence type="predicted"/>
<evidence type="ECO:0000313" key="1">
    <source>
        <dbReference type="EMBL" id="PFU40372.1"/>
    </source>
</evidence>
<sequence length="72" mass="8401">MIKPSIKDGFIYYNLQKKDTHLSVNTVLLSRIGLENISQIRIEMVRKGETVFLFNVTSAWAQCKLIIYIRKI</sequence>
<protein>
    <submittedName>
        <fullName evidence="1">Uncharacterized protein</fullName>
    </submittedName>
</protein>
<organism evidence="1 2">
    <name type="scientific">Bacillus cereus</name>
    <dbReference type="NCBI Taxonomy" id="1396"/>
    <lineage>
        <taxon>Bacteria</taxon>
        <taxon>Bacillati</taxon>
        <taxon>Bacillota</taxon>
        <taxon>Bacilli</taxon>
        <taxon>Bacillales</taxon>
        <taxon>Bacillaceae</taxon>
        <taxon>Bacillus</taxon>
        <taxon>Bacillus cereus group</taxon>
    </lineage>
</organism>
<gene>
    <name evidence="1" type="ORF">COK86_19550</name>
</gene>